<evidence type="ECO:0000313" key="3">
    <source>
        <dbReference type="Proteomes" id="UP001200022"/>
    </source>
</evidence>
<keyword evidence="1" id="KW-0732">Signal</keyword>
<dbReference type="Proteomes" id="UP001200022">
    <property type="component" value="Unassembled WGS sequence"/>
</dbReference>
<comment type="caution">
    <text evidence="2">The sequence shown here is derived from an EMBL/GenBank/DDBJ whole genome shotgun (WGS) entry which is preliminary data.</text>
</comment>
<reference evidence="2 3" key="1">
    <citation type="submission" date="2022-01" db="EMBL/GenBank/DDBJ databases">
        <title>Draft genome sequence of Sabulilitoribacter multivorans KCTC 32326.</title>
        <authorList>
            <person name="Oh J.-S."/>
        </authorList>
    </citation>
    <scope>NUCLEOTIDE SEQUENCE [LARGE SCALE GENOMIC DNA]</scope>
    <source>
        <strain evidence="2 3">M-M16</strain>
    </source>
</reference>
<dbReference type="RefSeq" id="WP_237229847.1">
    <property type="nucleotide sequence ID" value="NZ_JAKKDV010000001.1"/>
</dbReference>
<keyword evidence="3" id="KW-1185">Reference proteome</keyword>
<protein>
    <submittedName>
        <fullName evidence="2">Uncharacterized protein</fullName>
    </submittedName>
</protein>
<feature type="signal peptide" evidence="1">
    <location>
        <begin position="1"/>
        <end position="18"/>
    </location>
</feature>
<evidence type="ECO:0000313" key="2">
    <source>
        <dbReference type="EMBL" id="MCF7559439.1"/>
    </source>
</evidence>
<accession>A0ABS9IFB6</accession>
<dbReference type="EMBL" id="JAKKDV010000001">
    <property type="protein sequence ID" value="MCF7559439.1"/>
    <property type="molecule type" value="Genomic_DNA"/>
</dbReference>
<name>A0ABS9IFB6_9FLAO</name>
<proteinExistence type="predicted"/>
<evidence type="ECO:0000256" key="1">
    <source>
        <dbReference type="SAM" id="SignalP"/>
    </source>
</evidence>
<sequence length="203" mass="23539">MKNTIIAILFLMTGYSFAQNDYFLQVNDSILEVALDKEYKININGKEVNFKVSVKDILLYDDDLFSFQYSKDYKITKTKIDEGIEQIMIMTAEGSGIMIQKYSSFNPTMLNEMMLNEITKESISYGYKLNREDYVRSLKSGKKIEVDKAVLTYKGEKNVYEISSIGNKDEGIMIMTMDMIMDNKVNEQGQKLINLMWDSLNYK</sequence>
<feature type="chain" id="PRO_5045325825" evidence="1">
    <location>
        <begin position="19"/>
        <end position="203"/>
    </location>
</feature>
<organism evidence="2 3">
    <name type="scientific">Flaviramulus multivorans</name>
    <dbReference type="NCBI Taxonomy" id="1304750"/>
    <lineage>
        <taxon>Bacteria</taxon>
        <taxon>Pseudomonadati</taxon>
        <taxon>Bacteroidota</taxon>
        <taxon>Flavobacteriia</taxon>
        <taxon>Flavobacteriales</taxon>
        <taxon>Flavobacteriaceae</taxon>
        <taxon>Flaviramulus</taxon>
    </lineage>
</organism>
<gene>
    <name evidence="2" type="ORF">L3X39_02230</name>
</gene>